<keyword evidence="6" id="KW-0282">Flagellum</keyword>
<feature type="domain" description="Flagellin N-terminal" evidence="4">
    <location>
        <begin position="4"/>
        <end position="140"/>
    </location>
</feature>
<evidence type="ECO:0000313" key="6">
    <source>
        <dbReference type="EMBL" id="SDC38250.1"/>
    </source>
</evidence>
<evidence type="ECO:0000256" key="2">
    <source>
        <dbReference type="ARBA" id="ARBA00005709"/>
    </source>
</evidence>
<dbReference type="PANTHER" id="PTHR42792">
    <property type="entry name" value="FLAGELLIN"/>
    <property type="match status" value="1"/>
</dbReference>
<keyword evidence="6" id="KW-0966">Cell projection</keyword>
<dbReference type="Proteomes" id="UP000242949">
    <property type="component" value="Unassembled WGS sequence"/>
</dbReference>
<dbReference type="NCBIfam" id="TIGR02550">
    <property type="entry name" value="flagell_flgL"/>
    <property type="match status" value="1"/>
</dbReference>
<keyword evidence="6" id="KW-0969">Cilium</keyword>
<accession>A0A1G6L4N2</accession>
<dbReference type="InterPro" id="IPR001492">
    <property type="entry name" value="Flagellin"/>
</dbReference>
<evidence type="ECO:0000313" key="7">
    <source>
        <dbReference type="Proteomes" id="UP000242949"/>
    </source>
</evidence>
<gene>
    <name evidence="6" type="ORF">SAMN05421734_10796</name>
</gene>
<dbReference type="Pfam" id="PF00700">
    <property type="entry name" value="Flagellin_C"/>
    <property type="match status" value="1"/>
</dbReference>
<keyword evidence="7" id="KW-1185">Reference proteome</keyword>
<evidence type="ECO:0000256" key="1">
    <source>
        <dbReference type="ARBA" id="ARBA00004365"/>
    </source>
</evidence>
<evidence type="ECO:0000259" key="4">
    <source>
        <dbReference type="Pfam" id="PF00669"/>
    </source>
</evidence>
<dbReference type="AlphaFoldDB" id="A0A1G6L4N2"/>
<comment type="subcellular location">
    <subcellularLocation>
        <location evidence="1">Bacterial flagellum</location>
    </subcellularLocation>
</comment>
<keyword evidence="3" id="KW-0975">Bacterial flagellum</keyword>
<feature type="domain" description="Flagellin C-terminal" evidence="5">
    <location>
        <begin position="232"/>
        <end position="308"/>
    </location>
</feature>
<dbReference type="RefSeq" id="WP_090796296.1">
    <property type="nucleotide sequence ID" value="NZ_FMYI01000007.1"/>
</dbReference>
<dbReference type="STRING" id="1612202.SAMN05421734_10796"/>
<dbReference type="EMBL" id="FMYI01000007">
    <property type="protein sequence ID" value="SDC38250.1"/>
    <property type="molecule type" value="Genomic_DNA"/>
</dbReference>
<dbReference type="InterPro" id="IPR013384">
    <property type="entry name" value="Flagell_FlgL"/>
</dbReference>
<protein>
    <submittedName>
        <fullName evidence="6">Flagellar hook-associated protein 3 FlgL</fullName>
    </submittedName>
</protein>
<name>A0A1G6L4N2_9BACI</name>
<dbReference type="InterPro" id="IPR001029">
    <property type="entry name" value="Flagellin_N"/>
</dbReference>
<dbReference type="PANTHER" id="PTHR42792:SF1">
    <property type="entry name" value="FLAGELLAR HOOK-ASSOCIATED PROTEIN 3"/>
    <property type="match status" value="1"/>
</dbReference>
<dbReference type="InterPro" id="IPR046358">
    <property type="entry name" value="Flagellin_C"/>
</dbReference>
<comment type="similarity">
    <text evidence="2">Belongs to the bacterial flagellin family.</text>
</comment>
<dbReference type="Gene3D" id="1.20.1330.10">
    <property type="entry name" value="f41 fragment of flagellin, N-terminal domain"/>
    <property type="match status" value="1"/>
</dbReference>
<evidence type="ECO:0000256" key="3">
    <source>
        <dbReference type="ARBA" id="ARBA00023143"/>
    </source>
</evidence>
<dbReference type="SUPFAM" id="SSF64518">
    <property type="entry name" value="Phase 1 flagellin"/>
    <property type="match status" value="1"/>
</dbReference>
<dbReference type="OrthoDB" id="9758307at2"/>
<dbReference type="GO" id="GO:0005198">
    <property type="term" value="F:structural molecule activity"/>
    <property type="evidence" value="ECO:0007669"/>
    <property type="project" value="InterPro"/>
</dbReference>
<dbReference type="GO" id="GO:0009424">
    <property type="term" value="C:bacterial-type flagellum hook"/>
    <property type="evidence" value="ECO:0007669"/>
    <property type="project" value="InterPro"/>
</dbReference>
<sequence>MRVTQNMLTKNMLNNVSKSNQSMGKYMDQLSTGKKINRPSDDPVVAMKGMGYRTEVSNVEQYERNITEMYTWMDSSDDSLNETTQILNRVRELAVQTSNGTYDNEQLANVAKEVDQLKEQLAEVANTRVNNKYIFNGTKTTGTEDGNGDLQPPVVVDNNGNVTVNEPQDGYNDVMMELTPGTKMRANVQPDNVFSQEMFDDITAFSNRLKGIDEDGNEIPEGDLENIDQFITSVEGHIDNSVSERADLGARMNRVELIEDRIGNQSISAKRLMSNNEDADMAEVIMNLTSQEVVHRSALSAGARIIQPTLMDFLR</sequence>
<dbReference type="GO" id="GO:0071973">
    <property type="term" value="P:bacterial-type flagellum-dependent cell motility"/>
    <property type="evidence" value="ECO:0007669"/>
    <property type="project" value="InterPro"/>
</dbReference>
<evidence type="ECO:0000259" key="5">
    <source>
        <dbReference type="Pfam" id="PF00700"/>
    </source>
</evidence>
<dbReference type="Pfam" id="PF00669">
    <property type="entry name" value="Flagellin_N"/>
    <property type="match status" value="1"/>
</dbReference>
<organism evidence="6 7">
    <name type="scientific">Pelagirhabdus alkalitolerans</name>
    <dbReference type="NCBI Taxonomy" id="1612202"/>
    <lineage>
        <taxon>Bacteria</taxon>
        <taxon>Bacillati</taxon>
        <taxon>Bacillota</taxon>
        <taxon>Bacilli</taxon>
        <taxon>Bacillales</taxon>
        <taxon>Bacillaceae</taxon>
        <taxon>Pelagirhabdus</taxon>
    </lineage>
</organism>
<reference evidence="7" key="1">
    <citation type="submission" date="2016-09" db="EMBL/GenBank/DDBJ databases">
        <authorList>
            <person name="Varghese N."/>
            <person name="Submissions S."/>
        </authorList>
    </citation>
    <scope>NUCLEOTIDE SEQUENCE [LARGE SCALE GENOMIC DNA]</scope>
    <source>
        <strain evidence="7">S5</strain>
    </source>
</reference>
<proteinExistence type="inferred from homology"/>